<evidence type="ECO:0000256" key="4">
    <source>
        <dbReference type="ARBA" id="ARBA00023136"/>
    </source>
</evidence>
<dbReference type="AlphaFoldDB" id="A0A1J5PCB6"/>
<comment type="caution">
    <text evidence="7">The sequence shown here is derived from an EMBL/GenBank/DDBJ whole genome shotgun (WGS) entry which is preliminary data.</text>
</comment>
<dbReference type="GO" id="GO:0051131">
    <property type="term" value="P:chaperone-mediated protein complex assembly"/>
    <property type="evidence" value="ECO:0007669"/>
    <property type="project" value="InterPro"/>
</dbReference>
<accession>A0A1J5PCB6</accession>
<proteinExistence type="predicted"/>
<dbReference type="InterPro" id="IPR036259">
    <property type="entry name" value="MFS_trans_sf"/>
</dbReference>
<dbReference type="GO" id="GO:0006857">
    <property type="term" value="P:oligopeptide transport"/>
    <property type="evidence" value="ECO:0007669"/>
    <property type="project" value="InterPro"/>
</dbReference>
<dbReference type="InterPro" id="IPR000109">
    <property type="entry name" value="POT_fam"/>
</dbReference>
<feature type="transmembrane region" description="Helical" evidence="6">
    <location>
        <begin position="69"/>
        <end position="89"/>
    </location>
</feature>
<dbReference type="GO" id="GO:0016020">
    <property type="term" value="C:membrane"/>
    <property type="evidence" value="ECO:0007669"/>
    <property type="project" value="UniProtKB-SubCell"/>
</dbReference>
<evidence type="ECO:0000256" key="5">
    <source>
        <dbReference type="SAM" id="MobiDB-lite"/>
    </source>
</evidence>
<dbReference type="GO" id="GO:0042128">
    <property type="term" value="P:nitrate assimilation"/>
    <property type="evidence" value="ECO:0007669"/>
    <property type="project" value="UniProtKB-KW"/>
</dbReference>
<name>A0A1J5PCB6_9ZZZZ</name>
<sequence length="368" mass="39606">MNAFYLAVSLIIMGVGFLKPNISSVVGQLYPQGDPRRDSGFTLYYYGVNLGAFWASVLCAVLGQSLGWWAGFGLAGVGMAAGLIVFILGKPLLQGKGESPNPELLTRPLFGPINRERLIYLCGLLGVGGVWLLVPHKDIVGTALKLSSAASALFIVWILVFLCKTWVERQRMMLAVILVLGAVVFFTLFEQAGTSLNLFEQVHGDSRDRGQAMVDLLAQYQEAGLALQAQELPDYLPVYLEYCSVLDPGAARDALEEVALLVAHLAAALDRRESSWAAVAAAVCRLAGVDWRALIAQEARQEAQSPTPGPREGQREGLPADWTPAGLDAVWAEEPVDFLGACNPQHSTPSVQPVQFIARAAHSHPAGD</sequence>
<dbReference type="InterPro" id="IPR003765">
    <property type="entry name" value="NO3_reductase_chaperone_NarJ"/>
</dbReference>
<feature type="transmembrane region" description="Helical" evidence="6">
    <location>
        <begin position="117"/>
        <end position="134"/>
    </location>
</feature>
<dbReference type="NCBIfam" id="TIGR00684">
    <property type="entry name" value="narJ"/>
    <property type="match status" value="1"/>
</dbReference>
<dbReference type="Pfam" id="PF00854">
    <property type="entry name" value="PTR2"/>
    <property type="match status" value="1"/>
</dbReference>
<feature type="transmembrane region" description="Helical" evidence="6">
    <location>
        <begin position="146"/>
        <end position="163"/>
    </location>
</feature>
<keyword evidence="4 6" id="KW-0472">Membrane</keyword>
<dbReference type="SUPFAM" id="SSF103473">
    <property type="entry name" value="MFS general substrate transporter"/>
    <property type="match status" value="1"/>
</dbReference>
<reference evidence="7" key="1">
    <citation type="submission" date="2016-10" db="EMBL/GenBank/DDBJ databases">
        <title>Sequence of Gallionella enrichment culture.</title>
        <authorList>
            <person name="Poehlein A."/>
            <person name="Muehling M."/>
            <person name="Daniel R."/>
        </authorList>
    </citation>
    <scope>NUCLEOTIDE SEQUENCE</scope>
</reference>
<evidence type="ECO:0000256" key="1">
    <source>
        <dbReference type="ARBA" id="ARBA00004141"/>
    </source>
</evidence>
<feature type="transmembrane region" description="Helical" evidence="6">
    <location>
        <begin position="43"/>
        <end position="63"/>
    </location>
</feature>
<evidence type="ECO:0000256" key="3">
    <source>
        <dbReference type="ARBA" id="ARBA00022989"/>
    </source>
</evidence>
<gene>
    <name evidence="7" type="primary">narJ_6</name>
    <name evidence="7" type="ORF">GALL_495360</name>
</gene>
<organism evidence="7">
    <name type="scientific">mine drainage metagenome</name>
    <dbReference type="NCBI Taxonomy" id="410659"/>
    <lineage>
        <taxon>unclassified sequences</taxon>
        <taxon>metagenomes</taxon>
        <taxon>ecological metagenomes</taxon>
    </lineage>
</organism>
<evidence type="ECO:0000256" key="6">
    <source>
        <dbReference type="SAM" id="Phobius"/>
    </source>
</evidence>
<feature type="transmembrane region" description="Helical" evidence="6">
    <location>
        <begin position="6"/>
        <end position="31"/>
    </location>
</feature>
<dbReference type="PANTHER" id="PTHR43680">
    <property type="entry name" value="NITRATE REDUCTASE MOLYBDENUM COFACTOR ASSEMBLY CHAPERONE"/>
    <property type="match status" value="1"/>
</dbReference>
<dbReference type="Gene3D" id="1.20.1250.20">
    <property type="entry name" value="MFS general substrate transporter like domains"/>
    <property type="match status" value="1"/>
</dbReference>
<comment type="subcellular location">
    <subcellularLocation>
        <location evidence="1">Membrane</location>
        <topology evidence="1">Multi-pass membrane protein</topology>
    </subcellularLocation>
</comment>
<evidence type="ECO:0000256" key="2">
    <source>
        <dbReference type="ARBA" id="ARBA00022692"/>
    </source>
</evidence>
<evidence type="ECO:0000313" key="7">
    <source>
        <dbReference type="EMBL" id="OIQ68866.1"/>
    </source>
</evidence>
<dbReference type="InterPro" id="IPR018456">
    <property type="entry name" value="PTR2_symporter_CS"/>
</dbReference>
<dbReference type="EMBL" id="MLJW01005057">
    <property type="protein sequence ID" value="OIQ68866.1"/>
    <property type="molecule type" value="Genomic_DNA"/>
</dbReference>
<keyword evidence="2 6" id="KW-0812">Transmembrane</keyword>
<dbReference type="GO" id="GO:0051082">
    <property type="term" value="F:unfolded protein binding"/>
    <property type="evidence" value="ECO:0007669"/>
    <property type="project" value="InterPro"/>
</dbReference>
<dbReference type="PANTHER" id="PTHR43680:SF2">
    <property type="entry name" value="NITRATE REDUCTASE MOLYBDENUM COFACTOR ASSEMBLY CHAPERONE NARJ"/>
    <property type="match status" value="1"/>
</dbReference>
<feature type="transmembrane region" description="Helical" evidence="6">
    <location>
        <begin position="172"/>
        <end position="189"/>
    </location>
</feature>
<dbReference type="SUPFAM" id="SSF89155">
    <property type="entry name" value="TorD-like"/>
    <property type="match status" value="1"/>
</dbReference>
<dbReference type="GO" id="GO:0022857">
    <property type="term" value="F:transmembrane transporter activity"/>
    <property type="evidence" value="ECO:0007669"/>
    <property type="project" value="InterPro"/>
</dbReference>
<protein>
    <submittedName>
        <fullName evidence="7">Nitrate reductase molybdenum cofactor assembly chaperone NarJ</fullName>
    </submittedName>
</protein>
<keyword evidence="3 6" id="KW-1133">Transmembrane helix</keyword>
<dbReference type="InterPro" id="IPR036411">
    <property type="entry name" value="TorD-like_sf"/>
</dbReference>
<dbReference type="GO" id="GO:0016530">
    <property type="term" value="F:metallochaperone activity"/>
    <property type="evidence" value="ECO:0007669"/>
    <property type="project" value="TreeGrafter"/>
</dbReference>
<dbReference type="PROSITE" id="PS01023">
    <property type="entry name" value="PTR2_2"/>
    <property type="match status" value="1"/>
</dbReference>
<feature type="region of interest" description="Disordered" evidence="5">
    <location>
        <begin position="299"/>
        <end position="322"/>
    </location>
</feature>